<dbReference type="RefSeq" id="XP_073997365.1">
    <property type="nucleotide sequence ID" value="XM_074141264.1"/>
</dbReference>
<evidence type="ECO:0000313" key="2">
    <source>
        <dbReference type="Proteomes" id="UP000015103"/>
    </source>
</evidence>
<dbReference type="Pfam" id="PF14958">
    <property type="entry name" value="PAAT-like"/>
    <property type="match status" value="1"/>
</dbReference>
<organism evidence="1 2">
    <name type="scientific">Rhodnius prolixus</name>
    <name type="common">Triatomid bug</name>
    <dbReference type="NCBI Taxonomy" id="13249"/>
    <lineage>
        <taxon>Eukaryota</taxon>
        <taxon>Metazoa</taxon>
        <taxon>Ecdysozoa</taxon>
        <taxon>Arthropoda</taxon>
        <taxon>Hexapoda</taxon>
        <taxon>Insecta</taxon>
        <taxon>Pterygota</taxon>
        <taxon>Neoptera</taxon>
        <taxon>Paraneoptera</taxon>
        <taxon>Hemiptera</taxon>
        <taxon>Heteroptera</taxon>
        <taxon>Panheteroptera</taxon>
        <taxon>Cimicomorpha</taxon>
        <taxon>Reduviidae</taxon>
        <taxon>Triatominae</taxon>
        <taxon>Rhodnius</taxon>
    </lineage>
</organism>
<dbReference type="PANTHER" id="PTHR14787:SF1">
    <property type="entry name" value="ATPASE PAAT"/>
    <property type="match status" value="1"/>
</dbReference>
<dbReference type="PANTHER" id="PTHR14787">
    <property type="entry name" value="C10ORF188 FAMILY MEMBER"/>
    <property type="match status" value="1"/>
</dbReference>
<dbReference type="Proteomes" id="UP000015103">
    <property type="component" value="Unassembled WGS sequence"/>
</dbReference>
<dbReference type="AlphaFoldDB" id="T1HPA3"/>
<proteinExistence type="predicted"/>
<dbReference type="OMA" id="FKQFGEY"/>
<accession>T1HPA3</accession>
<evidence type="ECO:0000313" key="1">
    <source>
        <dbReference type="EnsemblMetazoa" id="RPRC005877-PA"/>
    </source>
</evidence>
<dbReference type="HOGENOM" id="CLU_901124_0_0_1"/>
<dbReference type="InParanoid" id="T1HPA3"/>
<dbReference type="eggNOG" id="ENOG502SBWR">
    <property type="taxonomic scope" value="Eukaryota"/>
</dbReference>
<dbReference type="EnsemblMetazoa" id="RPRC005877-RA">
    <property type="protein sequence ID" value="RPRC005877-PA"/>
    <property type="gene ID" value="RPRC005877"/>
</dbReference>
<keyword evidence="2" id="KW-1185">Reference proteome</keyword>
<name>T1HPA3_RHOPR</name>
<sequence>MNEDYCKFTVKSTWSVNEENVTIEEIVSVENVNDSEWMQLDVEKIEHLNQLENDENFKPLQMIRQNKNETCTLTLNIEDPRIQIAKLTVISEARIIELYGKHGEYVCTEKGHQIGCVAGKNIYIAQANVFATEEVSLKFCTNDDCIWLYGITLFISRSNESSCNSKIDYAKVEQMLRSSNIHLSENAEQAKAFIMTYNNSMGQRNNENVDLRNLHGYLRKWNALGGNSKTLLSNITLPIVANNGNASVLKSENGNPEEDSNVNDLKNYVDQKIQQLEERVQNNLQITLKEFEQKQSEKLDNIIQLLQKK</sequence>
<dbReference type="VEuPathDB" id="VectorBase:RPRC005877"/>
<protein>
    <submittedName>
        <fullName evidence="1">Uncharacterized protein</fullName>
    </submittedName>
</protein>
<dbReference type="InterPro" id="IPR028043">
    <property type="entry name" value="PAAT-like"/>
</dbReference>
<dbReference type="EMBL" id="ACPB03001795">
    <property type="status" value="NOT_ANNOTATED_CDS"/>
    <property type="molecule type" value="Genomic_DNA"/>
</dbReference>
<reference evidence="1" key="1">
    <citation type="submission" date="2015-05" db="UniProtKB">
        <authorList>
            <consortium name="EnsemblMetazoa"/>
        </authorList>
    </citation>
    <scope>IDENTIFICATION</scope>
</reference>
<dbReference type="GeneID" id="141460853"/>